<dbReference type="Proteomes" id="UP000054350">
    <property type="component" value="Unassembled WGS sequence"/>
</dbReference>
<reference evidence="3" key="2">
    <citation type="submission" date="2009-11" db="EMBL/GenBank/DDBJ databases">
        <title>The Genome Sequence of Allomyces macrogynus strain ATCC 38327.</title>
        <authorList>
            <consortium name="The Broad Institute Genome Sequencing Platform"/>
            <person name="Russ C."/>
            <person name="Cuomo C."/>
            <person name="Shea T."/>
            <person name="Young S.K."/>
            <person name="Zeng Q."/>
            <person name="Koehrsen M."/>
            <person name="Haas B."/>
            <person name="Borodovsky M."/>
            <person name="Guigo R."/>
            <person name="Alvarado L."/>
            <person name="Berlin A."/>
            <person name="Borenstein D."/>
            <person name="Chen Z."/>
            <person name="Engels R."/>
            <person name="Freedman E."/>
            <person name="Gellesch M."/>
            <person name="Goldberg J."/>
            <person name="Griggs A."/>
            <person name="Gujja S."/>
            <person name="Heiman D."/>
            <person name="Hepburn T."/>
            <person name="Howarth C."/>
            <person name="Jen D."/>
            <person name="Larson L."/>
            <person name="Lewis B."/>
            <person name="Mehta T."/>
            <person name="Park D."/>
            <person name="Pearson M."/>
            <person name="Roberts A."/>
            <person name="Saif S."/>
            <person name="Shenoy N."/>
            <person name="Sisk P."/>
            <person name="Stolte C."/>
            <person name="Sykes S."/>
            <person name="Walk T."/>
            <person name="White J."/>
            <person name="Yandava C."/>
            <person name="Burger G."/>
            <person name="Gray M.W."/>
            <person name="Holland P.W.H."/>
            <person name="King N."/>
            <person name="Lang F.B.F."/>
            <person name="Roger A.J."/>
            <person name="Ruiz-Trillo I."/>
            <person name="Lander E."/>
            <person name="Nusbaum C."/>
        </authorList>
    </citation>
    <scope>NUCLEOTIDE SEQUENCE [LARGE SCALE GENOMIC DNA]</scope>
    <source>
        <strain evidence="3">ATCC 38327</strain>
    </source>
</reference>
<feature type="region of interest" description="Disordered" evidence="1">
    <location>
        <begin position="305"/>
        <end position="351"/>
    </location>
</feature>
<organism evidence="2 3">
    <name type="scientific">Allomyces macrogynus (strain ATCC 38327)</name>
    <name type="common">Allomyces javanicus var. macrogynus</name>
    <dbReference type="NCBI Taxonomy" id="578462"/>
    <lineage>
        <taxon>Eukaryota</taxon>
        <taxon>Fungi</taxon>
        <taxon>Fungi incertae sedis</taxon>
        <taxon>Blastocladiomycota</taxon>
        <taxon>Blastocladiomycetes</taxon>
        <taxon>Blastocladiales</taxon>
        <taxon>Blastocladiaceae</taxon>
        <taxon>Allomyces</taxon>
    </lineage>
</organism>
<dbReference type="OrthoDB" id="5596099at2759"/>
<reference evidence="2 3" key="1">
    <citation type="submission" date="2009-11" db="EMBL/GenBank/DDBJ databases">
        <title>Annotation of Allomyces macrogynus ATCC 38327.</title>
        <authorList>
            <consortium name="The Broad Institute Genome Sequencing Platform"/>
            <person name="Russ C."/>
            <person name="Cuomo C."/>
            <person name="Burger G."/>
            <person name="Gray M.W."/>
            <person name="Holland P.W.H."/>
            <person name="King N."/>
            <person name="Lang F.B.F."/>
            <person name="Roger A.J."/>
            <person name="Ruiz-Trillo I."/>
            <person name="Young S.K."/>
            <person name="Zeng Q."/>
            <person name="Gargeya S."/>
            <person name="Fitzgerald M."/>
            <person name="Haas B."/>
            <person name="Abouelleil A."/>
            <person name="Alvarado L."/>
            <person name="Arachchi H.M."/>
            <person name="Berlin A."/>
            <person name="Chapman S.B."/>
            <person name="Gearin G."/>
            <person name="Goldberg J."/>
            <person name="Griggs A."/>
            <person name="Gujja S."/>
            <person name="Hansen M."/>
            <person name="Heiman D."/>
            <person name="Howarth C."/>
            <person name="Larimer J."/>
            <person name="Lui A."/>
            <person name="MacDonald P.J.P."/>
            <person name="McCowen C."/>
            <person name="Montmayeur A."/>
            <person name="Murphy C."/>
            <person name="Neiman D."/>
            <person name="Pearson M."/>
            <person name="Priest M."/>
            <person name="Roberts A."/>
            <person name="Saif S."/>
            <person name="Shea T."/>
            <person name="Sisk P."/>
            <person name="Stolte C."/>
            <person name="Sykes S."/>
            <person name="Wortman J."/>
            <person name="Nusbaum C."/>
            <person name="Birren B."/>
        </authorList>
    </citation>
    <scope>NUCLEOTIDE SEQUENCE [LARGE SCALE GENOMIC DNA]</scope>
    <source>
        <strain evidence="2 3">ATCC 38327</strain>
    </source>
</reference>
<feature type="region of interest" description="Disordered" evidence="1">
    <location>
        <begin position="235"/>
        <end position="264"/>
    </location>
</feature>
<dbReference type="EMBL" id="GG745339">
    <property type="protein sequence ID" value="KNE61792.1"/>
    <property type="molecule type" value="Genomic_DNA"/>
</dbReference>
<gene>
    <name evidence="2" type="ORF">AMAG_07073</name>
</gene>
<sequence>MATSALASSLQAQDERSTDALVTERARRIALAWTHEARALDRAEAVRVANHRSLLRASRPTSTPFPSVTDLDLAATLSRGLQAPTPGLARAISYSDTRFHATEPPAPAVYSVERPPATRTDSNAATNAVLAAQEAAWRVQEQQKRAEQLAQRAQERGRDALLRVHMTRERDRLTADLAEAMARDRERRRDAASVYHGVRNAIHAEMPPQAELNRMFAESFPGAVPVAAGKVAARGGATRSRVGSGGQGRAENGSGKKKRAAGRVPVAAHGPQQIHVRRGGLDAAPVGPRTAGLATESVAETRAAALHPGASAARQKSRGGDEPRVELKDTASVGPTAVEGESEPITSRTGVMPTWHTHTLDEMLDELGSLLSASALALDATAASLLESSSSCSQLTVPVAATAEAPLEQK</sequence>
<proteinExistence type="predicted"/>
<evidence type="ECO:0000313" key="2">
    <source>
        <dbReference type="EMBL" id="KNE61792.1"/>
    </source>
</evidence>
<evidence type="ECO:0000256" key="1">
    <source>
        <dbReference type="SAM" id="MobiDB-lite"/>
    </source>
</evidence>
<protein>
    <submittedName>
        <fullName evidence="2">Uncharacterized protein</fullName>
    </submittedName>
</protein>
<keyword evidence="3" id="KW-1185">Reference proteome</keyword>
<dbReference type="VEuPathDB" id="FungiDB:AMAG_07073"/>
<dbReference type="AlphaFoldDB" id="A0A0L0SH66"/>
<accession>A0A0L0SH66</accession>
<evidence type="ECO:0000313" key="3">
    <source>
        <dbReference type="Proteomes" id="UP000054350"/>
    </source>
</evidence>
<name>A0A0L0SH66_ALLM3</name>
<feature type="compositionally biased region" description="Basic and acidic residues" evidence="1">
    <location>
        <begin position="318"/>
        <end position="329"/>
    </location>
</feature>